<comment type="caution">
    <text evidence="2">The sequence shown here is derived from an EMBL/GenBank/DDBJ whole genome shotgun (WGS) entry which is preliminary data.</text>
</comment>
<evidence type="ECO:0000313" key="3">
    <source>
        <dbReference type="Proteomes" id="UP000319143"/>
    </source>
</evidence>
<dbReference type="RefSeq" id="WP_146531424.1">
    <property type="nucleotide sequence ID" value="NZ_SJPV01000024.1"/>
</dbReference>
<dbReference type="Proteomes" id="UP000319143">
    <property type="component" value="Unassembled WGS sequence"/>
</dbReference>
<protein>
    <recommendedName>
        <fullName evidence="1">Polysaccharide lyase 14 domain-containing protein</fullName>
    </recommendedName>
</protein>
<dbReference type="AlphaFoldDB" id="A0A5C6CYS5"/>
<dbReference type="OrthoDB" id="7552220at2"/>
<evidence type="ECO:0000313" key="2">
    <source>
        <dbReference type="EMBL" id="TWU29065.1"/>
    </source>
</evidence>
<accession>A0A5C6CYS5</accession>
<keyword evidence="3" id="KW-1185">Reference proteome</keyword>
<evidence type="ECO:0000259" key="1">
    <source>
        <dbReference type="Pfam" id="PF21294"/>
    </source>
</evidence>
<feature type="domain" description="Polysaccharide lyase 14" evidence="1">
    <location>
        <begin position="88"/>
        <end position="272"/>
    </location>
</feature>
<dbReference type="PANTHER" id="PTHR40124">
    <property type="match status" value="1"/>
</dbReference>
<organism evidence="2 3">
    <name type="scientific">Novipirellula artificiosorum</name>
    <dbReference type="NCBI Taxonomy" id="2528016"/>
    <lineage>
        <taxon>Bacteria</taxon>
        <taxon>Pseudomonadati</taxon>
        <taxon>Planctomycetota</taxon>
        <taxon>Planctomycetia</taxon>
        <taxon>Pirellulales</taxon>
        <taxon>Pirellulaceae</taxon>
        <taxon>Novipirellula</taxon>
    </lineage>
</organism>
<dbReference type="EMBL" id="SJPV01000024">
    <property type="protein sequence ID" value="TWU29065.1"/>
    <property type="molecule type" value="Genomic_DNA"/>
</dbReference>
<gene>
    <name evidence="2" type="ORF">Poly41_67640</name>
</gene>
<name>A0A5C6CYS5_9BACT</name>
<sequence length="279" mass="31827">MASIHATGQRPSTVIQSGRFPDYRYGFQIVLIACFLLLDSSLGWSQTWSLDLDDWDLGTVHDAQIRTLPGFQWADLDDRLSVVQDRSQQSPFFRVTYPKGKIGSENSGAQFRMTLPKGERYVCEYRVRFGPDFDFRKGGKMPGLAGGRGNTGGKRPTGDGWSARYMWRDSGRLSLYLYHLDQPGRYGEYFDTTHQFETGRWYRLRQEVRLNHPDRSDGVITVWVDGKVVLRLPELRLRGGEKAPIDSFYFSTFFGGSTSSWAPSRDCAMDFGGLTIVRR</sequence>
<dbReference type="Gene3D" id="2.60.120.200">
    <property type="match status" value="1"/>
</dbReference>
<dbReference type="Pfam" id="PF21294">
    <property type="entry name" value="Polysacc_lyase_14"/>
    <property type="match status" value="1"/>
</dbReference>
<reference evidence="2 3" key="1">
    <citation type="submission" date="2019-02" db="EMBL/GenBank/DDBJ databases">
        <title>Deep-cultivation of Planctomycetes and their phenomic and genomic characterization uncovers novel biology.</title>
        <authorList>
            <person name="Wiegand S."/>
            <person name="Jogler M."/>
            <person name="Boedeker C."/>
            <person name="Pinto D."/>
            <person name="Vollmers J."/>
            <person name="Rivas-Marin E."/>
            <person name="Kohn T."/>
            <person name="Peeters S.H."/>
            <person name="Heuer A."/>
            <person name="Rast P."/>
            <person name="Oberbeckmann S."/>
            <person name="Bunk B."/>
            <person name="Jeske O."/>
            <person name="Meyerdierks A."/>
            <person name="Storesund J.E."/>
            <person name="Kallscheuer N."/>
            <person name="Luecker S."/>
            <person name="Lage O.M."/>
            <person name="Pohl T."/>
            <person name="Merkel B.J."/>
            <person name="Hornburger P."/>
            <person name="Mueller R.-W."/>
            <person name="Bruemmer F."/>
            <person name="Labrenz M."/>
            <person name="Spormann A.M."/>
            <person name="Op Den Camp H."/>
            <person name="Overmann J."/>
            <person name="Amann R."/>
            <person name="Jetten M.S.M."/>
            <person name="Mascher T."/>
            <person name="Medema M.H."/>
            <person name="Devos D.P."/>
            <person name="Kaster A.-K."/>
            <person name="Ovreas L."/>
            <person name="Rohde M."/>
            <person name="Galperin M.Y."/>
            <person name="Jogler C."/>
        </authorList>
    </citation>
    <scope>NUCLEOTIDE SEQUENCE [LARGE SCALE GENOMIC DNA]</scope>
    <source>
        <strain evidence="2 3">Poly41</strain>
    </source>
</reference>
<proteinExistence type="predicted"/>
<dbReference type="PANTHER" id="PTHR40124:SF1">
    <property type="entry name" value="DISAGGREGATASE RELATED REPEAT PROTEIN"/>
    <property type="match status" value="1"/>
</dbReference>
<dbReference type="InterPro" id="IPR048958">
    <property type="entry name" value="Polysacc_lyase_14"/>
</dbReference>